<dbReference type="InterPro" id="IPR003034">
    <property type="entry name" value="SAP_dom"/>
</dbReference>
<dbReference type="InterPro" id="IPR039197">
    <property type="entry name" value="Mrs1/Cce1"/>
</dbReference>
<dbReference type="CDD" id="cd16963">
    <property type="entry name" value="CCE1"/>
    <property type="match status" value="1"/>
</dbReference>
<accession>A0A1V6Q7M8</accession>
<reference evidence="4" key="1">
    <citation type="journal article" date="2017" name="Nat. Microbiol.">
        <title>Global analysis of biosynthetic gene clusters reveals vast potential of secondary metabolite production in Penicillium species.</title>
        <authorList>
            <person name="Nielsen J.C."/>
            <person name="Grijseels S."/>
            <person name="Prigent S."/>
            <person name="Ji B."/>
            <person name="Dainat J."/>
            <person name="Nielsen K.F."/>
            <person name="Frisvad J.C."/>
            <person name="Workman M."/>
            <person name="Nielsen J."/>
        </authorList>
    </citation>
    <scope>NUCLEOTIDE SEQUENCE [LARGE SCALE GENOMIC DNA]</scope>
    <source>
        <strain evidence="4">IBT 31811</strain>
    </source>
</reference>
<dbReference type="STRING" id="416450.A0A1V6Q7M8"/>
<dbReference type="SUPFAM" id="SSF53098">
    <property type="entry name" value="Ribonuclease H-like"/>
    <property type="match status" value="1"/>
</dbReference>
<dbReference type="GO" id="GO:0004520">
    <property type="term" value="F:DNA endonuclease activity"/>
    <property type="evidence" value="ECO:0007669"/>
    <property type="project" value="TreeGrafter"/>
</dbReference>
<dbReference type="InterPro" id="IPR012337">
    <property type="entry name" value="RNaseH-like_sf"/>
</dbReference>
<dbReference type="PROSITE" id="PS50800">
    <property type="entry name" value="SAP"/>
    <property type="match status" value="1"/>
</dbReference>
<feature type="region of interest" description="Disordered" evidence="1">
    <location>
        <begin position="56"/>
        <end position="82"/>
    </location>
</feature>
<dbReference type="PANTHER" id="PTHR28072:SF1">
    <property type="entry name" value="CRUCIFORM CUTTING ENDONUCLEASE 1, MITOCHONDRIAL-RELATED"/>
    <property type="match status" value="1"/>
</dbReference>
<comment type="caution">
    <text evidence="3">The sequence shown here is derived from an EMBL/GenBank/DDBJ whole genome shotgun (WGS) entry which is preliminary data.</text>
</comment>
<dbReference type="AlphaFoldDB" id="A0A1V6Q7M8"/>
<dbReference type="Proteomes" id="UP000191672">
    <property type="component" value="Unassembled WGS sequence"/>
</dbReference>
<dbReference type="PANTHER" id="PTHR28072">
    <property type="entry name" value="CRUCIFORM CUTTING ENDONUCLEASE 1, MITOCHONDRIAL-RELATED"/>
    <property type="match status" value="1"/>
</dbReference>
<dbReference type="GO" id="GO:0000402">
    <property type="term" value="F:crossed form four-way junction DNA binding"/>
    <property type="evidence" value="ECO:0007669"/>
    <property type="project" value="TreeGrafter"/>
</dbReference>
<feature type="region of interest" description="Disordered" evidence="1">
    <location>
        <begin position="155"/>
        <end position="178"/>
    </location>
</feature>
<evidence type="ECO:0000256" key="1">
    <source>
        <dbReference type="SAM" id="MobiDB-lite"/>
    </source>
</evidence>
<dbReference type="EMBL" id="MDYN01000010">
    <property type="protein sequence ID" value="OQD85215.1"/>
    <property type="molecule type" value="Genomic_DNA"/>
</dbReference>
<organism evidence="3 4">
    <name type="scientific">Penicillium antarcticum</name>
    <dbReference type="NCBI Taxonomy" id="416450"/>
    <lineage>
        <taxon>Eukaryota</taxon>
        <taxon>Fungi</taxon>
        <taxon>Dikarya</taxon>
        <taxon>Ascomycota</taxon>
        <taxon>Pezizomycotina</taxon>
        <taxon>Eurotiomycetes</taxon>
        <taxon>Eurotiomycetidae</taxon>
        <taxon>Eurotiales</taxon>
        <taxon>Aspergillaceae</taxon>
        <taxon>Penicillium</taxon>
    </lineage>
</organism>
<name>A0A1V6Q7M8_9EURO</name>
<gene>
    <name evidence="3" type="ORF">PENANT_c010G01474</name>
</gene>
<feature type="domain" description="SAP" evidence="2">
    <location>
        <begin position="15"/>
        <end position="49"/>
    </location>
</feature>
<feature type="compositionally biased region" description="Basic and acidic residues" evidence="1">
    <location>
        <begin position="168"/>
        <end position="178"/>
    </location>
</feature>
<evidence type="ECO:0000313" key="4">
    <source>
        <dbReference type="Proteomes" id="UP000191672"/>
    </source>
</evidence>
<keyword evidence="4" id="KW-1185">Reference proteome</keyword>
<sequence length="438" mass="47947">MRLSAALYSANHAWLGSLKSAQLQRIARATGIQSSGTKGVLVERIATELNLQHTTAGCLPPTSSKRKSKPVGLSPSSTNDDMQFKQQRPWSILSIDMGIQNLAFAHLRIPSSSESAPASLDSDHPPTLELTAWHKLAVSEISNLNLIPTTSENLSTTSETTLPIAKAQSKDSEKEKENYTPSLYAQNAYKLITSLLEAYNPTHILIERQRFRSGGGSAVQEWTLRVGVFEGMLYAILHALREERGGTLQNVVVQGIEPRRVVRYWLEGGTKRDADEKGEDSKAKKLTARDIKKAKIDLVAHWLSSARKHQNAASGEGEVCTTKPGSLADTKIVLADSSESPILQNISAGYLRKWLDQATRKSKTTKTKTKDRTIVTESPCIASIAQGMALTPTTAAIDPGKLDDLADCLLQGVTWVEWQVMRERIAEEGIEALKSIPE</sequence>
<dbReference type="GO" id="GO:0000403">
    <property type="term" value="F:Y-form DNA binding"/>
    <property type="evidence" value="ECO:0007669"/>
    <property type="project" value="TreeGrafter"/>
</dbReference>
<dbReference type="Gene3D" id="3.30.420.10">
    <property type="entry name" value="Ribonuclease H-like superfamily/Ribonuclease H"/>
    <property type="match status" value="1"/>
</dbReference>
<dbReference type="InterPro" id="IPR015242">
    <property type="entry name" value="Ydc2_cat"/>
</dbReference>
<evidence type="ECO:0000313" key="3">
    <source>
        <dbReference type="EMBL" id="OQD85215.1"/>
    </source>
</evidence>
<dbReference type="Pfam" id="PF09159">
    <property type="entry name" value="Ydc2-catalyt"/>
    <property type="match status" value="1"/>
</dbReference>
<dbReference type="Pfam" id="PF02037">
    <property type="entry name" value="SAP"/>
    <property type="match status" value="1"/>
</dbReference>
<proteinExistence type="predicted"/>
<dbReference type="GO" id="GO:0070336">
    <property type="term" value="F:flap-structured DNA binding"/>
    <property type="evidence" value="ECO:0007669"/>
    <property type="project" value="TreeGrafter"/>
</dbReference>
<evidence type="ECO:0000259" key="2">
    <source>
        <dbReference type="PROSITE" id="PS50800"/>
    </source>
</evidence>
<protein>
    <recommendedName>
        <fullName evidence="2">SAP domain-containing protein</fullName>
    </recommendedName>
</protein>
<dbReference type="InterPro" id="IPR036397">
    <property type="entry name" value="RNaseH_sf"/>
</dbReference>
<dbReference type="GO" id="GO:0005739">
    <property type="term" value="C:mitochondrion"/>
    <property type="evidence" value="ECO:0007669"/>
    <property type="project" value="TreeGrafter"/>
</dbReference>